<evidence type="ECO:0000259" key="2">
    <source>
        <dbReference type="Pfam" id="PF07859"/>
    </source>
</evidence>
<evidence type="ECO:0000256" key="1">
    <source>
        <dbReference type="ARBA" id="ARBA00022801"/>
    </source>
</evidence>
<sequence length="311" mass="34257">MPLDPQVQMVLDHLSAMGGLSLTNLTPEEARKGMVLGSPDENAEPVKLVKDRNIPGPAGSIPIRIYYPMKEQDTYPALVYYHGGGWVIGDIDSHDNICRSLTNLAECVTISVDYRLAPENKFPAAVDDAYAALKWVYDNHIELQIDPKKIAAGGDSAGGNLTAVVSYLAKERKTPDLIYQVLFYPATNFQADTESIRENSEGYFLTFEAMTWFKNHYLNNREEESHPLASPLLNENLSGLPPALVITAEYDPLRDEGEQYAEKLKSAGVEVSCTRYPGVIHGFISMADVIDKGKEALIETGAALTKAFNTK</sequence>
<dbReference type="EMBL" id="JBHTCO010000036">
    <property type="protein sequence ID" value="MFC7394661.1"/>
    <property type="molecule type" value="Genomic_DNA"/>
</dbReference>
<dbReference type="PANTHER" id="PTHR48081">
    <property type="entry name" value="AB HYDROLASE SUPERFAMILY PROTEIN C4A8.06C"/>
    <property type="match status" value="1"/>
</dbReference>
<accession>A0ABW2PZ41</accession>
<dbReference type="Proteomes" id="UP001596505">
    <property type="component" value="Unassembled WGS sequence"/>
</dbReference>
<feature type="domain" description="Alpha/beta hydrolase fold-3" evidence="2">
    <location>
        <begin position="78"/>
        <end position="284"/>
    </location>
</feature>
<comment type="caution">
    <text evidence="3">The sequence shown here is derived from an EMBL/GenBank/DDBJ whole genome shotgun (WGS) entry which is preliminary data.</text>
</comment>
<keyword evidence="4" id="KW-1185">Reference proteome</keyword>
<evidence type="ECO:0000313" key="4">
    <source>
        <dbReference type="Proteomes" id="UP001596505"/>
    </source>
</evidence>
<dbReference type="GO" id="GO:0016787">
    <property type="term" value="F:hydrolase activity"/>
    <property type="evidence" value="ECO:0007669"/>
    <property type="project" value="UniProtKB-KW"/>
</dbReference>
<organism evidence="3 4">
    <name type="scientific">Scopulibacillus cellulosilyticus</name>
    <dbReference type="NCBI Taxonomy" id="2665665"/>
    <lineage>
        <taxon>Bacteria</taxon>
        <taxon>Bacillati</taxon>
        <taxon>Bacillota</taxon>
        <taxon>Bacilli</taxon>
        <taxon>Bacillales</taxon>
        <taxon>Sporolactobacillaceae</taxon>
        <taxon>Scopulibacillus</taxon>
    </lineage>
</organism>
<dbReference type="InterPro" id="IPR029058">
    <property type="entry name" value="AB_hydrolase_fold"/>
</dbReference>
<dbReference type="Pfam" id="PF07859">
    <property type="entry name" value="Abhydrolase_3"/>
    <property type="match status" value="1"/>
</dbReference>
<dbReference type="RefSeq" id="WP_380968322.1">
    <property type="nucleotide sequence ID" value="NZ_JBHTCO010000036.1"/>
</dbReference>
<dbReference type="InterPro" id="IPR013094">
    <property type="entry name" value="AB_hydrolase_3"/>
</dbReference>
<proteinExistence type="predicted"/>
<dbReference type="SUPFAM" id="SSF53474">
    <property type="entry name" value="alpha/beta-Hydrolases"/>
    <property type="match status" value="1"/>
</dbReference>
<dbReference type="InterPro" id="IPR050300">
    <property type="entry name" value="GDXG_lipolytic_enzyme"/>
</dbReference>
<keyword evidence="1 3" id="KW-0378">Hydrolase</keyword>
<dbReference type="PANTHER" id="PTHR48081:SF8">
    <property type="entry name" value="ALPHA_BETA HYDROLASE FOLD-3 DOMAIN-CONTAINING PROTEIN-RELATED"/>
    <property type="match status" value="1"/>
</dbReference>
<evidence type="ECO:0000313" key="3">
    <source>
        <dbReference type="EMBL" id="MFC7394661.1"/>
    </source>
</evidence>
<reference evidence="4" key="1">
    <citation type="journal article" date="2019" name="Int. J. Syst. Evol. Microbiol.">
        <title>The Global Catalogue of Microorganisms (GCM) 10K type strain sequencing project: providing services to taxonomists for standard genome sequencing and annotation.</title>
        <authorList>
            <consortium name="The Broad Institute Genomics Platform"/>
            <consortium name="The Broad Institute Genome Sequencing Center for Infectious Disease"/>
            <person name="Wu L."/>
            <person name="Ma J."/>
        </authorList>
    </citation>
    <scope>NUCLEOTIDE SEQUENCE [LARGE SCALE GENOMIC DNA]</scope>
    <source>
        <strain evidence="4">CGMCC 1.16305</strain>
    </source>
</reference>
<name>A0ABW2PZ41_9BACL</name>
<protein>
    <submittedName>
        <fullName evidence="3">Alpha/beta hydrolase</fullName>
    </submittedName>
</protein>
<gene>
    <name evidence="3" type="ORF">ACFQRG_17195</name>
</gene>
<dbReference type="Gene3D" id="3.40.50.1820">
    <property type="entry name" value="alpha/beta hydrolase"/>
    <property type="match status" value="1"/>
</dbReference>